<comment type="caution">
    <text evidence="1">The sequence shown here is derived from an EMBL/GenBank/DDBJ whole genome shotgun (WGS) entry which is preliminary data.</text>
</comment>
<dbReference type="InterPro" id="IPR007841">
    <property type="entry name" value="UPF0210"/>
</dbReference>
<evidence type="ECO:0000313" key="2">
    <source>
        <dbReference type="Proteomes" id="UP001530400"/>
    </source>
</evidence>
<keyword evidence="2" id="KW-1185">Reference proteome</keyword>
<accession>A0ABD3MWW2</accession>
<evidence type="ECO:0000313" key="1">
    <source>
        <dbReference type="EMBL" id="KAL3766747.1"/>
    </source>
</evidence>
<organism evidence="1 2">
    <name type="scientific">Cyclotella atomus</name>
    <dbReference type="NCBI Taxonomy" id="382360"/>
    <lineage>
        <taxon>Eukaryota</taxon>
        <taxon>Sar</taxon>
        <taxon>Stramenopiles</taxon>
        <taxon>Ochrophyta</taxon>
        <taxon>Bacillariophyta</taxon>
        <taxon>Coscinodiscophyceae</taxon>
        <taxon>Thalassiosirophycidae</taxon>
        <taxon>Stephanodiscales</taxon>
        <taxon>Stephanodiscaceae</taxon>
        <taxon>Cyclotella</taxon>
    </lineage>
</organism>
<protein>
    <recommendedName>
        <fullName evidence="3">DUF711 family protein</fullName>
    </recommendedName>
</protein>
<name>A0ABD3MWW2_9STRA</name>
<gene>
    <name evidence="1" type="ORF">ACHAWO_005145</name>
</gene>
<proteinExistence type="predicted"/>
<dbReference type="AlphaFoldDB" id="A0ABD3MWW2"/>
<dbReference type="Proteomes" id="UP001530400">
    <property type="component" value="Unassembled WGS sequence"/>
</dbReference>
<dbReference type="Pfam" id="PF05167">
    <property type="entry name" value="DUF711"/>
    <property type="match status" value="1"/>
</dbReference>
<dbReference type="SUPFAM" id="SSF51998">
    <property type="entry name" value="PFL-like glycyl radical enzymes"/>
    <property type="match status" value="1"/>
</dbReference>
<dbReference type="EMBL" id="JALLPJ020001380">
    <property type="protein sequence ID" value="KAL3766747.1"/>
    <property type="molecule type" value="Genomic_DNA"/>
</dbReference>
<dbReference type="PANTHER" id="PTHR37560:SF2">
    <property type="entry name" value="DUF711 DOMAIN-CONTAINING PROTEIN"/>
    <property type="match status" value="1"/>
</dbReference>
<dbReference type="PANTHER" id="PTHR37560">
    <property type="entry name" value="UPF0210 PROTEIN SPR0218"/>
    <property type="match status" value="1"/>
</dbReference>
<evidence type="ECO:0008006" key="3">
    <source>
        <dbReference type="Google" id="ProtNLM"/>
    </source>
</evidence>
<reference evidence="1 2" key="1">
    <citation type="submission" date="2024-10" db="EMBL/GenBank/DDBJ databases">
        <title>Updated reference genomes for cyclostephanoid diatoms.</title>
        <authorList>
            <person name="Roberts W.R."/>
            <person name="Alverson A.J."/>
        </authorList>
    </citation>
    <scope>NUCLEOTIDE SEQUENCE [LARGE SCALE GENOMIC DNA]</scope>
    <source>
        <strain evidence="1 2">AJA010-31</strain>
    </source>
</reference>
<sequence length="432" mass="46505">MAKPFKIRTVTSFVAIDASDFNNGALEQKIGRCSSLLRDIVSLLTKDGYDVQTVRIATNPFGEWLLPTNDTQLSVNDKAAAISRLHMLNALLGKHDIHFCSLGPSMKVEHTVNICPLIVSFSPGRFSCSANINACDVDSSIVAAKCVKLISSREQMEAHANDSAIIGEGTHLDGGLGNFRFCTASYVRCGIPFFPAAKAPSLGEGDDGSIKFAIGLENGTYAGMLLKEAKSIANVQRVFSEKWRNELLPIQRICEEYVNTKQSTGPIEYLGIDTSLNPSLDHNGSVARAVEHLDEVRGNFGQGSLSAAAAVTIALQSIPDIKITGYCGLMLPVLEDQRLAELGMMASSTSRIDIQKLLCISSVCGVGVDTVPISGEVSDENLSSLMLDVAALAGRWNKQLSCRVFPVPARRAGDVTTFDSPYMCNSCIFELE</sequence>
<dbReference type="Gene3D" id="3.20.70.20">
    <property type="match status" value="1"/>
</dbReference>